<keyword evidence="9" id="KW-0472">Membrane</keyword>
<dbReference type="GO" id="GO:0061723">
    <property type="term" value="P:glycophagy"/>
    <property type="evidence" value="ECO:0007669"/>
    <property type="project" value="TreeGrafter"/>
</dbReference>
<evidence type="ECO:0000256" key="4">
    <source>
        <dbReference type="ARBA" id="ARBA00018070"/>
    </source>
</evidence>
<feature type="region of interest" description="Disordered" evidence="12">
    <location>
        <begin position="1129"/>
        <end position="1172"/>
    </location>
</feature>
<feature type="compositionally biased region" description="Basic and acidic residues" evidence="12">
    <location>
        <begin position="2085"/>
        <end position="2095"/>
    </location>
</feature>
<keyword evidence="8" id="KW-0445">Lipid transport</keyword>
<dbReference type="InterPro" id="IPR026849">
    <property type="entry name" value="ATG2"/>
</dbReference>
<feature type="region of interest" description="Disordered" evidence="12">
    <location>
        <begin position="1465"/>
        <end position="1493"/>
    </location>
</feature>
<dbReference type="Proteomes" id="UP000612746">
    <property type="component" value="Unassembled WGS sequence"/>
</dbReference>
<comment type="subcellular location">
    <subcellularLocation>
        <location evidence="1">Endoplasmic reticulum membrane</location>
        <topology evidence="1">Peripheral membrane protein</topology>
    </subcellularLocation>
    <subcellularLocation>
        <location evidence="2">Preautophagosomal structure membrane</location>
        <topology evidence="2">Peripheral membrane protein</topology>
    </subcellularLocation>
</comment>
<evidence type="ECO:0000256" key="9">
    <source>
        <dbReference type="ARBA" id="ARBA00023136"/>
    </source>
</evidence>
<evidence type="ECO:0000256" key="11">
    <source>
        <dbReference type="ARBA" id="ARBA00024615"/>
    </source>
</evidence>
<evidence type="ECO:0000256" key="3">
    <source>
        <dbReference type="ARBA" id="ARBA00009714"/>
    </source>
</evidence>
<comment type="caution">
    <text evidence="14">The sequence shown here is derived from an EMBL/GenBank/DDBJ whole genome shotgun (WGS) entry which is preliminary data.</text>
</comment>
<evidence type="ECO:0000313" key="15">
    <source>
        <dbReference type="Proteomes" id="UP000612746"/>
    </source>
</evidence>
<feature type="signal peptide" evidence="13">
    <location>
        <begin position="1"/>
        <end position="21"/>
    </location>
</feature>
<evidence type="ECO:0000256" key="7">
    <source>
        <dbReference type="ARBA" id="ARBA00023006"/>
    </source>
</evidence>
<feature type="compositionally biased region" description="Polar residues" evidence="12">
    <location>
        <begin position="680"/>
        <end position="692"/>
    </location>
</feature>
<keyword evidence="6" id="KW-0256">Endoplasmic reticulum</keyword>
<dbReference type="GO" id="GO:0006869">
    <property type="term" value="P:lipid transport"/>
    <property type="evidence" value="ECO:0007669"/>
    <property type="project" value="UniProtKB-KW"/>
</dbReference>
<dbReference type="GO" id="GO:0000045">
    <property type="term" value="P:autophagosome assembly"/>
    <property type="evidence" value="ECO:0007669"/>
    <property type="project" value="TreeGrafter"/>
</dbReference>
<sequence length="2202" mass="248301">MILYFCTRNLSGILLADCLAAEPTGDQSTLTCNIANRLYLSVLAITPDSYLSMKAWQALSSGWTAFAIPSNIQKRLYKFLLRKSIGRFLAQELDFENFDVELVNGCIELRDLDLNLEVSLALSLYLCAVPSFHGLIRFVTEGHIGGITASLPWSNFWSGDIVLEMRGLRLTFKPETKRPRKEKQHVDEEPMLSTSMHLAGDFLKTEVPPNEDEELRQSIHLSAAESPTMDFGNQQDANLEGLQVITKVIDKMLAKIKIKVIDSVLRLHHTSNIALNAQNNSNTNASANEIHDYYLDIQIPSISYFDETPGLSDGNSKEPSPPDASMQASSILLPPAVNESIKILVVTSPTAWIRSSLEASMQSFATASNPDLGTMMKESSLVSDQSDSEMNDSSMFHSALGDSHLSGSITPQQSSRLSPNIPVDLNYEALIFSTVDKENWLRFKFASGPPAEWSSAIQDQSRLSMKQLDVLVSSICIALSPKQVVWMTEVLEMLTSTNSSPENEEAQEHDTMARSPSDDDTENLEELMNASMHDFDTPESPPIYQGLLPLRHGQEKRFETNIRTHSRFDNIPLDARRRQERNAGSTSNSPRNTNPMAEFNYGNRSNTMSFSNLHHQKQAAPVKIKFSLTSANLYLLMNETSVPPGFFSAPSPEALDTNHLKISLNHFILRFKDWSSLSSGNFSGNRPQTSRAPGSPMPEDKIEDVMTPKNALDIRISDIYIHEWLANSSNDQQQLPGLSRLRYDTYNPVLQFNENLPKTYRSDQGFSTISLAELPRGDVKKDTLRFKIESWEGSTDTPARQEIAMETKPLQLNVDIRMVDRLEQFAFAFINRPKKFDEDIPSVPQGRASQRRIPRQTSEDDIYADLKQLPSNTSVTKNHSIKLPFIRIILLTPDMTNAKSRGETTQLIHEDFLIIDIRRLCSRNTGLETNTNYEHSAYPQHPEPLEDIDYLHIGSPGAFDTPQLAEKLRIQLEVESANIFLKKSNDTEPTCWFMVKPPLELPTATTIGRASAKRLTTVNIAISSPQSEKANNDNRFHALDPSADQNIPYSIFENLKRDQNVEDEEEKIHIPREEQSELSARFKKYSMESSDTWDRFQIIQNDLILWQPRFLSATKNDQQDVNVTERHNLPRASGNTTTEYQDDFRNHTPSFDQPESGTQSFPGPPPNNSNPTLLSIMACLQRAEWTLHYQREDADGAQMVSTYDAIMSNFQYFGAIRNSGQDENITTLDIDEVLLFEVKAENEVELLLERTIPKSLQYTAPMIALMTKLQTNVAENVQDKTTNVVISNLKFNYNSDVSFIDNLVKFQNGPSTMNIIDPPDTFIKVYVTVNDTSIVYRPSDNPLIAAVVLDELKVVTEVYPNQERLSVNCQTRALDLYLSDDRGELSEMDAVTRLKGHSISASRWWRNVGMARCLAMRDMKVNVSVAMREEEQLSLDLALTNHVLGIEVCKDSLPTIMNLVSVLTASSKQDQPSEDQAVDDQPSEESDEDVPTNEAALKVDTPNLLASLDEQAFVLQDTPANESANTVSNDMEYVEEYYTAVKSPADNRHGTSPVKEFEEMFIVPPRKPRRKNATPIHEDIIHVIDEDDAPTTFVIDENHFSNKQPNAPKRPRVDISNSIKRIRLKDFTVVCKLYDGYDWRHTRQYFAQHVPGPPKTYPSGSSVPQPHSPTFEEPERHGSPVQSPGHFKDDFSPLYDPSRLSHQRASSEAGYIGEDFSDTTSQYTQFRYNSNVRDGKRPAMHHQRSASSPDSLHPRGSSRRGSRRTKNTRSQSARLEIRLEQINVEFDLLPSTGQLASHLYISVRDFEILDHIKTSMYRKFLSYMRSDMHPRERGSSMIRFELTSVRPVPSESAEEHRLKFRILPMRLYVDQDAVIFLINFFSFDAKFLKSTPMAQPEVHSSSKRKRRAQNTTFFQHVEIYPVIMKVDYRPKHVNYGSLKEGQFAEIVNFFHLDAAEMNLSHVRLTGIKGYDRLAEAVLNHWLPHIRDTQLGNVVTGVSSIQSVVNIGSGVADLVLLPIEQYRKDGRIIRGLQRGTQSFARATTMEAIKIGSRLAAGTQVILEQADDFFSPILPNDADTHDDDDFDTRPDERRPNDSDSDTQEVISKFADQPSDLSQGLQHAYHSLSKNIKSAANTVLAVPTEIQESEGPHGTAKAVIRAVPVAVIRPLIGFSEAFANVLVGIRNTIDPGQKLQSVEVSRFIF</sequence>
<dbReference type="GO" id="GO:0061709">
    <property type="term" value="P:reticulophagy"/>
    <property type="evidence" value="ECO:0007669"/>
    <property type="project" value="TreeGrafter"/>
</dbReference>
<evidence type="ECO:0000256" key="12">
    <source>
        <dbReference type="SAM" id="MobiDB-lite"/>
    </source>
</evidence>
<protein>
    <recommendedName>
        <fullName evidence="4">Autophagy-related protein 2</fullName>
    </recommendedName>
</protein>
<comment type="catalytic activity">
    <reaction evidence="11">
        <text>a 1,2-diacyl-sn-glycero-3-phosphoethanolamine(in) = a 1,2-diacyl-sn-glycero-3-phosphoethanolamine(out)</text>
        <dbReference type="Rhea" id="RHEA:38895"/>
        <dbReference type="ChEBI" id="CHEBI:64612"/>
    </reaction>
</comment>
<dbReference type="GO" id="GO:0005789">
    <property type="term" value="C:endoplasmic reticulum membrane"/>
    <property type="evidence" value="ECO:0007669"/>
    <property type="project" value="UniProtKB-SubCell"/>
</dbReference>
<dbReference type="PANTHER" id="PTHR13190">
    <property type="entry name" value="AUTOPHAGY-RELATED 2, ISOFORM A"/>
    <property type="match status" value="1"/>
</dbReference>
<dbReference type="GO" id="GO:0034045">
    <property type="term" value="C:phagophore assembly site membrane"/>
    <property type="evidence" value="ECO:0007669"/>
    <property type="project" value="UniProtKB-SubCell"/>
</dbReference>
<comment type="catalytic activity">
    <reaction evidence="10">
        <text>a 1,2-diacyl-sn-glycero-3-phospho-L-serine(in) = a 1,2-diacyl-sn-glycero-3-phospho-L-serine(out)</text>
        <dbReference type="Rhea" id="RHEA:38663"/>
        <dbReference type="ChEBI" id="CHEBI:57262"/>
    </reaction>
</comment>
<feature type="region of interest" description="Disordered" evidence="12">
    <location>
        <begin position="496"/>
        <end position="521"/>
    </location>
</feature>
<reference evidence="14" key="1">
    <citation type="submission" date="2020-12" db="EMBL/GenBank/DDBJ databases">
        <title>Metabolic potential, ecology and presence of endohyphal bacteria is reflected in genomic diversity of Mucoromycotina.</title>
        <authorList>
            <person name="Muszewska A."/>
            <person name="Okrasinska A."/>
            <person name="Steczkiewicz K."/>
            <person name="Drgas O."/>
            <person name="Orlowska M."/>
            <person name="Perlinska-Lenart U."/>
            <person name="Aleksandrzak-Piekarczyk T."/>
            <person name="Szatraj K."/>
            <person name="Zielenkiewicz U."/>
            <person name="Pilsyk S."/>
            <person name="Malc E."/>
            <person name="Mieczkowski P."/>
            <person name="Kruszewska J.S."/>
            <person name="Biernat P."/>
            <person name="Pawlowska J."/>
        </authorList>
    </citation>
    <scope>NUCLEOTIDE SEQUENCE</scope>
    <source>
        <strain evidence="14">WA0000051536</strain>
    </source>
</reference>
<feature type="region of interest" description="Disordered" evidence="12">
    <location>
        <begin position="1650"/>
        <end position="1714"/>
    </location>
</feature>
<evidence type="ECO:0000256" key="2">
    <source>
        <dbReference type="ARBA" id="ARBA00004623"/>
    </source>
</evidence>
<dbReference type="GO" id="GO:0034727">
    <property type="term" value="P:piecemeal microautophagy of the nucleus"/>
    <property type="evidence" value="ECO:0007669"/>
    <property type="project" value="TreeGrafter"/>
</dbReference>
<dbReference type="GO" id="GO:0032266">
    <property type="term" value="F:phosphatidylinositol-3-phosphate binding"/>
    <property type="evidence" value="ECO:0007669"/>
    <property type="project" value="TreeGrafter"/>
</dbReference>
<keyword evidence="5" id="KW-0813">Transport</keyword>
<gene>
    <name evidence="14" type="ORF">INT44_007302</name>
</gene>
<dbReference type="PANTHER" id="PTHR13190:SF1">
    <property type="entry name" value="AUTOPHAGY-RELATED 2, ISOFORM A"/>
    <property type="match status" value="1"/>
</dbReference>
<feature type="region of interest" description="Disordered" evidence="12">
    <location>
        <begin position="1733"/>
        <end position="1772"/>
    </location>
</feature>
<feature type="compositionally biased region" description="Polar residues" evidence="12">
    <location>
        <begin position="582"/>
        <end position="595"/>
    </location>
</feature>
<keyword evidence="15" id="KW-1185">Reference proteome</keyword>
<evidence type="ECO:0000256" key="13">
    <source>
        <dbReference type="SAM" id="SignalP"/>
    </source>
</evidence>
<organism evidence="14 15">
    <name type="scientific">Umbelopsis vinacea</name>
    <dbReference type="NCBI Taxonomy" id="44442"/>
    <lineage>
        <taxon>Eukaryota</taxon>
        <taxon>Fungi</taxon>
        <taxon>Fungi incertae sedis</taxon>
        <taxon>Mucoromycota</taxon>
        <taxon>Mucoromycotina</taxon>
        <taxon>Umbelopsidomycetes</taxon>
        <taxon>Umbelopsidales</taxon>
        <taxon>Umbelopsidaceae</taxon>
        <taxon>Umbelopsis</taxon>
    </lineage>
</organism>
<evidence type="ECO:0000256" key="8">
    <source>
        <dbReference type="ARBA" id="ARBA00023055"/>
    </source>
</evidence>
<evidence type="ECO:0000313" key="14">
    <source>
        <dbReference type="EMBL" id="KAG2176638.1"/>
    </source>
</evidence>
<evidence type="ECO:0000256" key="5">
    <source>
        <dbReference type="ARBA" id="ARBA00022448"/>
    </source>
</evidence>
<keyword evidence="13" id="KW-0732">Signal</keyword>
<feature type="compositionally biased region" description="Acidic residues" evidence="12">
    <location>
        <begin position="1472"/>
        <end position="1491"/>
    </location>
</feature>
<evidence type="ECO:0000256" key="6">
    <source>
        <dbReference type="ARBA" id="ARBA00022824"/>
    </source>
</evidence>
<feature type="compositionally biased region" description="Polar residues" evidence="12">
    <location>
        <begin position="1147"/>
        <end position="1161"/>
    </location>
</feature>
<dbReference type="GO" id="GO:0061908">
    <property type="term" value="C:phagophore"/>
    <property type="evidence" value="ECO:0007669"/>
    <property type="project" value="TreeGrafter"/>
</dbReference>
<name>A0A8H7PMM7_9FUNG</name>
<evidence type="ECO:0000256" key="10">
    <source>
        <dbReference type="ARBA" id="ARBA00024479"/>
    </source>
</evidence>
<feature type="chain" id="PRO_5034440220" description="Autophagy-related protein 2" evidence="13">
    <location>
        <begin position="22"/>
        <end position="2202"/>
    </location>
</feature>
<feature type="compositionally biased region" description="Basic residues" evidence="12">
    <location>
        <begin position="1756"/>
        <end position="1767"/>
    </location>
</feature>
<dbReference type="EMBL" id="JAEPRA010000013">
    <property type="protein sequence ID" value="KAG2176638.1"/>
    <property type="molecule type" value="Genomic_DNA"/>
</dbReference>
<feature type="region of interest" description="Disordered" evidence="12">
    <location>
        <begin position="2071"/>
        <end position="2101"/>
    </location>
</feature>
<feature type="compositionally biased region" description="Basic and acidic residues" evidence="12">
    <location>
        <begin position="568"/>
        <end position="581"/>
    </location>
</feature>
<feature type="region of interest" description="Disordered" evidence="12">
    <location>
        <begin position="308"/>
        <end position="328"/>
    </location>
</feature>
<keyword evidence="7" id="KW-0072">Autophagy</keyword>
<comment type="similarity">
    <text evidence="3">Belongs to the ATG2 family.</text>
</comment>
<feature type="region of interest" description="Disordered" evidence="12">
    <location>
        <begin position="568"/>
        <end position="603"/>
    </location>
</feature>
<dbReference type="Pfam" id="PF13329">
    <property type="entry name" value="ATG2_CAD"/>
    <property type="match status" value="2"/>
</dbReference>
<evidence type="ECO:0000256" key="1">
    <source>
        <dbReference type="ARBA" id="ARBA00004406"/>
    </source>
</evidence>
<proteinExistence type="inferred from homology"/>
<dbReference type="GO" id="GO:0043495">
    <property type="term" value="F:protein-membrane adaptor activity"/>
    <property type="evidence" value="ECO:0007669"/>
    <property type="project" value="TreeGrafter"/>
</dbReference>
<dbReference type="OrthoDB" id="18982at2759"/>
<dbReference type="GO" id="GO:0000422">
    <property type="term" value="P:autophagy of mitochondrion"/>
    <property type="evidence" value="ECO:0007669"/>
    <property type="project" value="TreeGrafter"/>
</dbReference>
<feature type="region of interest" description="Disordered" evidence="12">
    <location>
        <begin position="680"/>
        <end position="700"/>
    </location>
</feature>
<accession>A0A8H7PMM7</accession>